<keyword evidence="3" id="KW-0479">Metal-binding</keyword>
<dbReference type="Proteomes" id="UP000049855">
    <property type="component" value="Unassembled WGS sequence"/>
</dbReference>
<proteinExistence type="predicted"/>
<keyword evidence="2" id="KW-0949">S-adenosyl-L-methionine</keyword>
<dbReference type="InterPro" id="IPR013785">
    <property type="entry name" value="Aldolase_TIM"/>
</dbReference>
<dbReference type="SUPFAM" id="SSF102114">
    <property type="entry name" value="Radical SAM enzymes"/>
    <property type="match status" value="1"/>
</dbReference>
<dbReference type="Gene3D" id="3.20.20.70">
    <property type="entry name" value="Aldolase class I"/>
    <property type="match status" value="1"/>
</dbReference>
<keyword evidence="4" id="KW-0408">Iron</keyword>
<dbReference type="SFLD" id="SFLDG01067">
    <property type="entry name" value="SPASM/twitch_domain_containing"/>
    <property type="match status" value="1"/>
</dbReference>
<accession>A0A0U1L6J7</accession>
<dbReference type="RefSeq" id="WP_021170488.1">
    <property type="nucleotide sequence ID" value="NZ_CTRP01000014.1"/>
</dbReference>
<feature type="domain" description="Radical SAM core" evidence="6">
    <location>
        <begin position="1"/>
        <end position="223"/>
    </location>
</feature>
<dbReference type="CDD" id="cd01335">
    <property type="entry name" value="Radical_SAM"/>
    <property type="match status" value="1"/>
</dbReference>
<dbReference type="PANTHER" id="PTHR43273:SF8">
    <property type="entry name" value="RADICAL SAM DOMAIN PROTEIN"/>
    <property type="match status" value="1"/>
</dbReference>
<gene>
    <name evidence="7" type="ORF">SpAn4DRAFT_0966</name>
</gene>
<evidence type="ECO:0000256" key="2">
    <source>
        <dbReference type="ARBA" id="ARBA00022691"/>
    </source>
</evidence>
<evidence type="ECO:0000313" key="7">
    <source>
        <dbReference type="EMBL" id="CQR74504.1"/>
    </source>
</evidence>
<dbReference type="PROSITE" id="PS51918">
    <property type="entry name" value="RADICAL_SAM"/>
    <property type="match status" value="1"/>
</dbReference>
<dbReference type="InterPro" id="IPR023885">
    <property type="entry name" value="4Fe4S-binding_SPASM_dom"/>
</dbReference>
<evidence type="ECO:0000256" key="5">
    <source>
        <dbReference type="ARBA" id="ARBA00023014"/>
    </source>
</evidence>
<dbReference type="GO" id="GO:0046872">
    <property type="term" value="F:metal ion binding"/>
    <property type="evidence" value="ECO:0007669"/>
    <property type="project" value="UniProtKB-KW"/>
</dbReference>
<dbReference type="InterPro" id="IPR007197">
    <property type="entry name" value="rSAM"/>
</dbReference>
<dbReference type="GO" id="GO:0051536">
    <property type="term" value="F:iron-sulfur cluster binding"/>
    <property type="evidence" value="ECO:0007669"/>
    <property type="project" value="UniProtKB-KW"/>
</dbReference>
<keyword evidence="5" id="KW-0411">Iron-sulfur</keyword>
<dbReference type="EMBL" id="CTRP01000014">
    <property type="protein sequence ID" value="CQR74504.1"/>
    <property type="molecule type" value="Genomic_DNA"/>
</dbReference>
<sequence>MVKMLILSLTGQCNFACKYCYAHEHPAESMTAATAIAAVELAAADGQAFVLQFSGGEPLLNFPVMQEVIRYVRENGLPAIMQLQTNASLMTKEKAAVLKAGQVGIGISLDGRPDSNDRQRCLPDGRGTCWQILNGAGQLAVQGIATGITTVVTNENVDKLSGIVEMAYYLGNIRRIGFDLLRAQGRGGEMAAPSSEAVWQGVKAAFQTAERLAKQTGKSMLFSPLERVAALANSQIQGFAHCHAMNGEAAFVDAQGSLYACASLAGNPDFYLGHVTTGLDTVKQRKVAALIQGGMSFCKTCPSFSLCGGACFARWHGANCGKQGYAAECALKQVAIEWYLEHQGQGRMGHESCVTACRC</sequence>
<reference evidence="8" key="1">
    <citation type="submission" date="2015-03" db="EMBL/GenBank/DDBJ databases">
        <authorList>
            <person name="Nijsse Bart"/>
        </authorList>
    </citation>
    <scope>NUCLEOTIDE SEQUENCE [LARGE SCALE GENOMIC DNA]</scope>
</reference>
<dbReference type="NCBIfam" id="TIGR04085">
    <property type="entry name" value="rSAM_more_4Fe4S"/>
    <property type="match status" value="1"/>
</dbReference>
<dbReference type="InterPro" id="IPR023867">
    <property type="entry name" value="Sulphatase_maturase_rSAM"/>
</dbReference>
<comment type="cofactor">
    <cofactor evidence="1">
        <name>[4Fe-4S] cluster</name>
        <dbReference type="ChEBI" id="CHEBI:49883"/>
    </cofactor>
</comment>
<evidence type="ECO:0000313" key="8">
    <source>
        <dbReference type="Proteomes" id="UP000049855"/>
    </source>
</evidence>
<organism evidence="7 8">
    <name type="scientific">Sporomusa ovata</name>
    <dbReference type="NCBI Taxonomy" id="2378"/>
    <lineage>
        <taxon>Bacteria</taxon>
        <taxon>Bacillati</taxon>
        <taxon>Bacillota</taxon>
        <taxon>Negativicutes</taxon>
        <taxon>Selenomonadales</taxon>
        <taxon>Sporomusaceae</taxon>
        <taxon>Sporomusa</taxon>
    </lineage>
</organism>
<evidence type="ECO:0000256" key="1">
    <source>
        <dbReference type="ARBA" id="ARBA00001966"/>
    </source>
</evidence>
<dbReference type="SFLD" id="SFLDS00029">
    <property type="entry name" value="Radical_SAM"/>
    <property type="match status" value="1"/>
</dbReference>
<dbReference type="GO" id="GO:0016491">
    <property type="term" value="F:oxidoreductase activity"/>
    <property type="evidence" value="ECO:0007669"/>
    <property type="project" value="InterPro"/>
</dbReference>
<dbReference type="Pfam" id="PF04055">
    <property type="entry name" value="Radical_SAM"/>
    <property type="match status" value="1"/>
</dbReference>
<dbReference type="SFLD" id="SFLDG01384">
    <property type="entry name" value="thioether_bond_formation_requi"/>
    <property type="match status" value="1"/>
</dbReference>
<name>A0A0U1L6J7_9FIRM</name>
<protein>
    <submittedName>
        <fullName evidence="7">Radical SAM domain heme biosynthesis protein</fullName>
    </submittedName>
</protein>
<evidence type="ECO:0000256" key="4">
    <source>
        <dbReference type="ARBA" id="ARBA00023004"/>
    </source>
</evidence>
<dbReference type="InterPro" id="IPR058240">
    <property type="entry name" value="rSAM_sf"/>
</dbReference>
<keyword evidence="8" id="KW-1185">Reference proteome</keyword>
<dbReference type="AlphaFoldDB" id="A0A0U1L6J7"/>
<dbReference type="SFLD" id="SFLDG01386">
    <property type="entry name" value="main_SPASM_domain-containing"/>
    <property type="match status" value="1"/>
</dbReference>
<evidence type="ECO:0000259" key="6">
    <source>
        <dbReference type="PROSITE" id="PS51918"/>
    </source>
</evidence>
<evidence type="ECO:0000256" key="3">
    <source>
        <dbReference type="ARBA" id="ARBA00022723"/>
    </source>
</evidence>
<dbReference type="PANTHER" id="PTHR43273">
    <property type="entry name" value="ANAEROBIC SULFATASE-MATURATING ENZYME HOMOLOG ASLB-RELATED"/>
    <property type="match status" value="1"/>
</dbReference>